<name>A0ABT1JQ55_ACTCY</name>
<evidence type="ECO:0008006" key="4">
    <source>
        <dbReference type="Google" id="ProtNLM"/>
    </source>
</evidence>
<dbReference type="Proteomes" id="UP000791080">
    <property type="component" value="Unassembled WGS sequence"/>
</dbReference>
<reference evidence="2 3" key="1">
    <citation type="submission" date="2022-06" db="EMBL/GenBank/DDBJ databases">
        <title>Genomic Encyclopedia of Type Strains, Phase I: the one thousand microbial genomes (KMG-I) project.</title>
        <authorList>
            <person name="Kyrpides N."/>
        </authorList>
    </citation>
    <scope>NUCLEOTIDE SEQUENCE [LARGE SCALE GENOMIC DNA]</scope>
    <source>
        <strain evidence="2 3">DSM 43889</strain>
    </source>
</reference>
<proteinExistence type="predicted"/>
<evidence type="ECO:0000256" key="1">
    <source>
        <dbReference type="SAM" id="MobiDB-lite"/>
    </source>
</evidence>
<evidence type="ECO:0000313" key="3">
    <source>
        <dbReference type="Proteomes" id="UP000791080"/>
    </source>
</evidence>
<feature type="region of interest" description="Disordered" evidence="1">
    <location>
        <begin position="102"/>
        <end position="140"/>
    </location>
</feature>
<protein>
    <recommendedName>
        <fullName evidence="4">IrrE N-terminal-like domain-containing protein</fullName>
    </recommendedName>
</protein>
<gene>
    <name evidence="2" type="ORF">G443_004911</name>
</gene>
<evidence type="ECO:0000313" key="2">
    <source>
        <dbReference type="EMBL" id="MCP2334641.1"/>
    </source>
</evidence>
<dbReference type="EMBL" id="AUBJ02000001">
    <property type="protein sequence ID" value="MCP2334641.1"/>
    <property type="molecule type" value="Genomic_DNA"/>
</dbReference>
<comment type="caution">
    <text evidence="2">The sequence shown here is derived from an EMBL/GenBank/DDBJ whole genome shotgun (WGS) entry which is preliminary data.</text>
</comment>
<organism evidence="2 3">
    <name type="scientific">Actinoalloteichus caeruleus DSM 43889</name>
    <dbReference type="NCBI Taxonomy" id="1120930"/>
    <lineage>
        <taxon>Bacteria</taxon>
        <taxon>Bacillati</taxon>
        <taxon>Actinomycetota</taxon>
        <taxon>Actinomycetes</taxon>
        <taxon>Pseudonocardiales</taxon>
        <taxon>Pseudonocardiaceae</taxon>
        <taxon>Actinoalloteichus</taxon>
        <taxon>Actinoalloteichus cyanogriseus</taxon>
    </lineage>
</organism>
<sequence>MRRRPPRLNLARALRLANEAVATLTIPDPWDLREFTEHVAERRGRPIRLVPRTMSSYRSIASGLWVREPDADIVVFDATSSPLHQENTVLHELAHMLLDHRGVPLPGLSPPGGPTRPTAEAGGAATTRPPDRREGDPPEEVPARVLHRDHYPDQAELEAETLAYTIWEAAGAPRALVTDPLSRMTAAFEHGQRRR</sequence>
<accession>A0ABT1JQ55</accession>
<dbReference type="RefSeq" id="WP_155886233.1">
    <property type="nucleotide sequence ID" value="NZ_AUBJ02000001.1"/>
</dbReference>
<keyword evidence="3" id="KW-1185">Reference proteome</keyword>